<dbReference type="SUPFAM" id="SSF46785">
    <property type="entry name" value="Winged helix' DNA-binding domain"/>
    <property type="match status" value="1"/>
</dbReference>
<keyword evidence="3" id="KW-0804">Transcription</keyword>
<name>A0ABU5QNT0_9BACT</name>
<evidence type="ECO:0000313" key="5">
    <source>
        <dbReference type="EMBL" id="MEA5258384.1"/>
    </source>
</evidence>
<gene>
    <name evidence="5" type="ORF">VB264_11380</name>
</gene>
<sequence length="212" mass="24602">MEKFELLKLLITKVEKYYDNEETSKSLDAFLIWLIIDNNSDSISFDKLHDKTDAENNIEMLNSLLHRYAKMYSKLVLGYATNLSVEEFSFLARLLSLKSCTKSELIDLMVYEKSTGLEIIKRLVKANLISEESNQSDKRSKQINLTDTGKKKLFKTFSLMEMVSIEFTSILSIAEKNALYHILLKLVKYHRQHIDINIEHLRKKCSIIAPIS</sequence>
<dbReference type="InterPro" id="IPR000835">
    <property type="entry name" value="HTH_MarR-typ"/>
</dbReference>
<keyword evidence="1" id="KW-0805">Transcription regulation</keyword>
<evidence type="ECO:0000313" key="6">
    <source>
        <dbReference type="Proteomes" id="UP001304671"/>
    </source>
</evidence>
<keyword evidence="6" id="KW-1185">Reference proteome</keyword>
<dbReference type="InterPro" id="IPR036388">
    <property type="entry name" value="WH-like_DNA-bd_sf"/>
</dbReference>
<dbReference type="RefSeq" id="WP_323249451.1">
    <property type="nucleotide sequence ID" value="NZ_JAYFUL010000016.1"/>
</dbReference>
<evidence type="ECO:0000256" key="1">
    <source>
        <dbReference type="ARBA" id="ARBA00023015"/>
    </source>
</evidence>
<dbReference type="InterPro" id="IPR036390">
    <property type="entry name" value="WH_DNA-bd_sf"/>
</dbReference>
<evidence type="ECO:0000259" key="4">
    <source>
        <dbReference type="PROSITE" id="PS50995"/>
    </source>
</evidence>
<dbReference type="SMART" id="SM00347">
    <property type="entry name" value="HTH_MARR"/>
    <property type="match status" value="1"/>
</dbReference>
<comment type="caution">
    <text evidence="5">The sequence shown here is derived from an EMBL/GenBank/DDBJ whole genome shotgun (WGS) entry which is preliminary data.</text>
</comment>
<evidence type="ECO:0000256" key="3">
    <source>
        <dbReference type="ARBA" id="ARBA00023163"/>
    </source>
</evidence>
<feature type="domain" description="HTH marR-type" evidence="4">
    <location>
        <begin position="58"/>
        <end position="188"/>
    </location>
</feature>
<dbReference type="PROSITE" id="PS50995">
    <property type="entry name" value="HTH_MARR_2"/>
    <property type="match status" value="1"/>
</dbReference>
<evidence type="ECO:0000256" key="2">
    <source>
        <dbReference type="ARBA" id="ARBA00023125"/>
    </source>
</evidence>
<protein>
    <submittedName>
        <fullName evidence="5">MarR family winged helix-turn-helix transcriptional regulator</fullName>
    </submittedName>
</protein>
<reference evidence="5 6" key="1">
    <citation type="submission" date="2023-12" db="EMBL/GenBank/DDBJ databases">
        <title>Novel species of the genus Arcicella isolated from rivers.</title>
        <authorList>
            <person name="Lu H."/>
        </authorList>
    </citation>
    <scope>NUCLEOTIDE SEQUENCE [LARGE SCALE GENOMIC DNA]</scope>
    <source>
        <strain evidence="5 6">LMG 21963</strain>
    </source>
</reference>
<dbReference type="Proteomes" id="UP001304671">
    <property type="component" value="Unassembled WGS sequence"/>
</dbReference>
<dbReference type="Gene3D" id="1.10.10.10">
    <property type="entry name" value="Winged helix-like DNA-binding domain superfamily/Winged helix DNA-binding domain"/>
    <property type="match status" value="1"/>
</dbReference>
<organism evidence="5 6">
    <name type="scientific">Arcicella aquatica</name>
    <dbReference type="NCBI Taxonomy" id="217141"/>
    <lineage>
        <taxon>Bacteria</taxon>
        <taxon>Pseudomonadati</taxon>
        <taxon>Bacteroidota</taxon>
        <taxon>Cytophagia</taxon>
        <taxon>Cytophagales</taxon>
        <taxon>Flectobacillaceae</taxon>
        <taxon>Arcicella</taxon>
    </lineage>
</organism>
<proteinExistence type="predicted"/>
<dbReference type="PANTHER" id="PTHR42756">
    <property type="entry name" value="TRANSCRIPTIONAL REGULATOR, MARR"/>
    <property type="match status" value="1"/>
</dbReference>
<dbReference type="EMBL" id="JAYFUL010000016">
    <property type="protein sequence ID" value="MEA5258384.1"/>
    <property type="molecule type" value="Genomic_DNA"/>
</dbReference>
<keyword evidence="2" id="KW-0238">DNA-binding</keyword>
<accession>A0ABU5QNT0</accession>
<dbReference type="PANTHER" id="PTHR42756:SF1">
    <property type="entry name" value="TRANSCRIPTIONAL REPRESSOR OF EMRAB OPERON"/>
    <property type="match status" value="1"/>
</dbReference>
<dbReference type="Pfam" id="PF13463">
    <property type="entry name" value="HTH_27"/>
    <property type="match status" value="1"/>
</dbReference>